<dbReference type="Proteomes" id="UP000609726">
    <property type="component" value="Unassembled WGS sequence"/>
</dbReference>
<accession>A0ABX0NQT8</accession>
<dbReference type="RefSeq" id="WP_166873371.1">
    <property type="nucleotide sequence ID" value="NZ_WHJH01000008.1"/>
</dbReference>
<sequence length="175" mass="19189">MKPIQTRIRPAADTDIDALWAIFDAVLEGGESYPFAAGASRQACADYWFSPRATSFVAVSADDRVLGMYKLVPNQMERGAHVASASYMVSPGQRGAGVGTLLGRHSLDEARRQGYLAMQFNYVVSSNHAAVGLWKKLGFTIVGTLPKSFRHARLGYVDAYVMYQLLDDPDNWPAP</sequence>
<dbReference type="InterPro" id="IPR016181">
    <property type="entry name" value="Acyl_CoA_acyltransferase"/>
</dbReference>
<dbReference type="Pfam" id="PF00583">
    <property type="entry name" value="Acetyltransf_1"/>
    <property type="match status" value="1"/>
</dbReference>
<dbReference type="PANTHER" id="PTHR43138">
    <property type="entry name" value="ACETYLTRANSFERASE, GNAT FAMILY"/>
    <property type="match status" value="1"/>
</dbReference>
<reference evidence="2 3" key="1">
    <citation type="submission" date="2019-10" db="EMBL/GenBank/DDBJ databases">
        <title>Taxonomy of Antarctic Massilia spp.: description of Massilia rubra sp. nov., Massilia aquatica sp. nov., Massilia mucilaginosa sp. nov., Massilia frigida sp. nov. isolated from streams, lakes and regoliths.</title>
        <authorList>
            <person name="Holochova P."/>
            <person name="Sedlacek I."/>
            <person name="Kralova S."/>
            <person name="Maslanova I."/>
            <person name="Busse H.-J."/>
            <person name="Stankova E."/>
            <person name="Vrbovska V."/>
            <person name="Kovarovic V."/>
            <person name="Bartak M."/>
            <person name="Svec P."/>
            <person name="Pantucek R."/>
        </authorList>
    </citation>
    <scope>NUCLEOTIDE SEQUENCE [LARGE SCALE GENOMIC DNA]</scope>
    <source>
        <strain evidence="2 3">CCM 8733</strain>
    </source>
</reference>
<dbReference type="PANTHER" id="PTHR43138:SF1">
    <property type="entry name" value="N-ACETYLTRANSFERASE ACA1"/>
    <property type="match status" value="1"/>
</dbReference>
<dbReference type="CDD" id="cd04301">
    <property type="entry name" value="NAT_SF"/>
    <property type="match status" value="1"/>
</dbReference>
<feature type="domain" description="N-acetyltransferase" evidence="1">
    <location>
        <begin position="6"/>
        <end position="167"/>
    </location>
</feature>
<proteinExistence type="predicted"/>
<dbReference type="InterPro" id="IPR000182">
    <property type="entry name" value="GNAT_dom"/>
</dbReference>
<dbReference type="Gene3D" id="3.40.630.30">
    <property type="match status" value="1"/>
</dbReference>
<dbReference type="InterPro" id="IPR052742">
    <property type="entry name" value="Mito_N-acetyltransferase"/>
</dbReference>
<comment type="caution">
    <text evidence="2">The sequence shown here is derived from an EMBL/GenBank/DDBJ whole genome shotgun (WGS) entry which is preliminary data.</text>
</comment>
<dbReference type="PROSITE" id="PS51186">
    <property type="entry name" value="GNAT"/>
    <property type="match status" value="1"/>
</dbReference>
<dbReference type="EMBL" id="WHJH01000008">
    <property type="protein sequence ID" value="NHZ89241.1"/>
    <property type="molecule type" value="Genomic_DNA"/>
</dbReference>
<evidence type="ECO:0000259" key="1">
    <source>
        <dbReference type="PROSITE" id="PS51186"/>
    </source>
</evidence>
<evidence type="ECO:0000313" key="3">
    <source>
        <dbReference type="Proteomes" id="UP000609726"/>
    </source>
</evidence>
<gene>
    <name evidence="2" type="ORF">F2P45_09475</name>
</gene>
<keyword evidence="3" id="KW-1185">Reference proteome</keyword>
<organism evidence="2 3">
    <name type="scientific">Massilia mucilaginosa</name>
    <dbReference type="NCBI Taxonomy" id="2609282"/>
    <lineage>
        <taxon>Bacteria</taxon>
        <taxon>Pseudomonadati</taxon>
        <taxon>Pseudomonadota</taxon>
        <taxon>Betaproteobacteria</taxon>
        <taxon>Burkholderiales</taxon>
        <taxon>Oxalobacteraceae</taxon>
        <taxon>Telluria group</taxon>
        <taxon>Massilia</taxon>
    </lineage>
</organism>
<evidence type="ECO:0000313" key="2">
    <source>
        <dbReference type="EMBL" id="NHZ89241.1"/>
    </source>
</evidence>
<dbReference type="SUPFAM" id="SSF55729">
    <property type="entry name" value="Acyl-CoA N-acyltransferases (Nat)"/>
    <property type="match status" value="1"/>
</dbReference>
<protein>
    <submittedName>
        <fullName evidence="2">GNAT family N-acetyltransferase</fullName>
    </submittedName>
</protein>
<name>A0ABX0NQT8_9BURK</name>